<evidence type="ECO:0000256" key="1">
    <source>
        <dbReference type="ARBA" id="ARBA00022748"/>
    </source>
</evidence>
<dbReference type="AlphaFoldDB" id="A0A0J9E3V7"/>
<feature type="transmembrane region" description="Helical" evidence="2">
    <location>
        <begin position="98"/>
        <end position="117"/>
    </location>
</feature>
<evidence type="ECO:0000313" key="3">
    <source>
        <dbReference type="EMBL" id="KMW57475.1"/>
    </source>
</evidence>
<gene>
    <name evidence="3" type="ORF">AIOL_002440</name>
</gene>
<accession>A0A0J9E3V7</accession>
<reference evidence="3 4" key="1">
    <citation type="submission" date="2015-06" db="EMBL/GenBank/DDBJ databases">
        <title>Draft genome sequence of an Alphaproteobacteria species associated to the Mediterranean sponge Oscarella lobularis.</title>
        <authorList>
            <person name="Jourda C."/>
            <person name="Santini S."/>
            <person name="Claverie J.-M."/>
        </authorList>
    </citation>
    <scope>NUCLEOTIDE SEQUENCE [LARGE SCALE GENOMIC DNA]</scope>
    <source>
        <strain evidence="3">IGS</strain>
    </source>
</reference>
<dbReference type="GO" id="GO:0017004">
    <property type="term" value="P:cytochrome complex assembly"/>
    <property type="evidence" value="ECO:0007669"/>
    <property type="project" value="UniProtKB-KW"/>
</dbReference>
<dbReference type="PATRIC" id="fig|1675527.3.peg.2561"/>
<dbReference type="InterPro" id="IPR017560">
    <property type="entry name" value="Cyt_c_biogenesis_CcmI"/>
</dbReference>
<protein>
    <recommendedName>
        <fullName evidence="5">Cytochrome c heme lyase subunit CcmH</fullName>
    </recommendedName>
</protein>
<dbReference type="NCBIfam" id="TIGR03142">
    <property type="entry name" value="cytochro_ccmI"/>
    <property type="match status" value="1"/>
</dbReference>
<proteinExistence type="predicted"/>
<sequence>MGLGVIFFWAVAVGLAGAVAALLALALVRGRADAPGEHPDMQVYRDQLSEVERDLARGVIAADEAERIRVEVSRRLLAADSTQRAQAGEAPGALSRRLAFTLLAAILLASGGLYAWIGTPGADDRPLTRRVAEAEAARLSRPSQAEFEARDATPFVPPPGTDAEFIEIMEQLRAKVAQNPEDLQGQMFLAQNEIRLGNYRAGHRAIADIIRLKGDKASASDYAAWAEILVAAVDGHVSPEAEQAALKTLEIDPQNGTARYYLGLMFAQSARPDRALEIWRQLLQESSVRAPWTPPILAEIEDIAAAAGMRYEIPERFRAAAPALPGPSAEDIQAASELDAQDQQAMIQGMVEGLAERLATQDGTAEEYARLVNALGVLGQRERAAATWSKAQEVFAQDPDGLALVRAAAQRAGVAQ</sequence>
<keyword evidence="1" id="KW-0201">Cytochrome c-type biogenesis</keyword>
<keyword evidence="2" id="KW-1133">Transmembrane helix</keyword>
<dbReference type="RefSeq" id="WP_049643199.1">
    <property type="nucleotide sequence ID" value="NZ_LFTY01000002.1"/>
</dbReference>
<keyword evidence="4" id="KW-1185">Reference proteome</keyword>
<evidence type="ECO:0000256" key="2">
    <source>
        <dbReference type="SAM" id="Phobius"/>
    </source>
</evidence>
<dbReference type="Gene3D" id="1.25.40.10">
    <property type="entry name" value="Tetratricopeptide repeat domain"/>
    <property type="match status" value="1"/>
</dbReference>
<evidence type="ECO:0008006" key="5">
    <source>
        <dbReference type="Google" id="ProtNLM"/>
    </source>
</evidence>
<dbReference type="InterPro" id="IPR011990">
    <property type="entry name" value="TPR-like_helical_dom_sf"/>
</dbReference>
<dbReference type="Proteomes" id="UP000037178">
    <property type="component" value="Unassembled WGS sequence"/>
</dbReference>
<dbReference type="EMBL" id="LFTY01000002">
    <property type="protein sequence ID" value="KMW57475.1"/>
    <property type="molecule type" value="Genomic_DNA"/>
</dbReference>
<keyword evidence="2" id="KW-0812">Transmembrane</keyword>
<evidence type="ECO:0000313" key="4">
    <source>
        <dbReference type="Proteomes" id="UP000037178"/>
    </source>
</evidence>
<dbReference type="SUPFAM" id="SSF48452">
    <property type="entry name" value="TPR-like"/>
    <property type="match status" value="1"/>
</dbReference>
<organism evidence="3 4">
    <name type="scientific">Candidatus Rhodobacter oscarellae</name>
    <dbReference type="NCBI Taxonomy" id="1675527"/>
    <lineage>
        <taxon>Bacteria</taxon>
        <taxon>Pseudomonadati</taxon>
        <taxon>Pseudomonadota</taxon>
        <taxon>Alphaproteobacteria</taxon>
        <taxon>Rhodobacterales</taxon>
        <taxon>Rhodobacter group</taxon>
        <taxon>Rhodobacter</taxon>
    </lineage>
</organism>
<name>A0A0J9E3V7_9RHOB</name>
<dbReference type="OrthoDB" id="9815847at2"/>
<keyword evidence="2" id="KW-0472">Membrane</keyword>
<dbReference type="STRING" id="1675527.AIOL_002440"/>
<feature type="transmembrane region" description="Helical" evidence="2">
    <location>
        <begin position="6"/>
        <end position="28"/>
    </location>
</feature>
<comment type="caution">
    <text evidence="3">The sequence shown here is derived from an EMBL/GenBank/DDBJ whole genome shotgun (WGS) entry which is preliminary data.</text>
</comment>